<evidence type="ECO:0000313" key="5">
    <source>
        <dbReference type="Proteomes" id="UP000034029"/>
    </source>
</evidence>
<gene>
    <name evidence="3" type="ORF">AAT16_01005</name>
    <name evidence="4" type="ORF">SAMN05216235_1572</name>
</gene>
<dbReference type="InterPro" id="IPR029058">
    <property type="entry name" value="AB_hydrolase_fold"/>
</dbReference>
<dbReference type="InterPro" id="IPR012354">
    <property type="entry name" value="Esterase_lipase"/>
</dbReference>
<dbReference type="EMBL" id="FOTB01000003">
    <property type="protein sequence ID" value="SFK76192.1"/>
    <property type="molecule type" value="Genomic_DNA"/>
</dbReference>
<keyword evidence="5" id="KW-1185">Reference proteome</keyword>
<feature type="active site" description="Charge relay system" evidence="1">
    <location>
        <position position="192"/>
    </location>
</feature>
<dbReference type="SUPFAM" id="SSF53474">
    <property type="entry name" value="alpha/beta-Hydrolases"/>
    <property type="match status" value="1"/>
</dbReference>
<dbReference type="OrthoDB" id="9800213at2"/>
<name>A0A0F7HIW3_9STAP</name>
<evidence type="ECO:0000313" key="3">
    <source>
        <dbReference type="EMBL" id="AKG72923.1"/>
    </source>
</evidence>
<dbReference type="Pfam" id="PF00561">
    <property type="entry name" value="Abhydrolase_1"/>
    <property type="match status" value="1"/>
</dbReference>
<proteinExistence type="predicted"/>
<evidence type="ECO:0000313" key="6">
    <source>
        <dbReference type="Proteomes" id="UP000183090"/>
    </source>
</evidence>
<organism evidence="4 6">
    <name type="scientific">Salinicoccus halodurans</name>
    <dbReference type="NCBI Taxonomy" id="407035"/>
    <lineage>
        <taxon>Bacteria</taxon>
        <taxon>Bacillati</taxon>
        <taxon>Bacillota</taxon>
        <taxon>Bacilli</taxon>
        <taxon>Bacillales</taxon>
        <taxon>Staphylococcaceae</taxon>
        <taxon>Salinicoccus</taxon>
    </lineage>
</organism>
<evidence type="ECO:0000256" key="1">
    <source>
        <dbReference type="PIRSR" id="PIRSR017388-1"/>
    </source>
</evidence>
<dbReference type="InterPro" id="IPR000073">
    <property type="entry name" value="AB_hydrolase_1"/>
</dbReference>
<sequence length="246" mass="27348">MKITQPDPVLLENGDKAVILLHSFTGTTRDMKELGEYLNSNGYTVAIPIFEGHGMGPDPLVESGPDEWWNNVVESYEMLKDKGYEKISIGGVSLGGILSLKAAYSLEDINSVVAMSVPQGKDIEDLNKRVVSYIENFMEFVGRSDEEIDEKLKELDEKPMASLPDFEALIDEIHSRLGDISVPLAVKYGGKDAALYEESADHIYEEVASEAKDMKVYPNTGHLMTKGKDKKLLFKDILHFLDSVNT</sequence>
<dbReference type="Gene3D" id="3.40.50.1820">
    <property type="entry name" value="alpha/beta hydrolase"/>
    <property type="match status" value="1"/>
</dbReference>
<accession>A0A0F7HIW3</accession>
<dbReference type="PIRSF" id="PIRSF017388">
    <property type="entry name" value="Esterase_lipase"/>
    <property type="match status" value="1"/>
</dbReference>
<dbReference type="AlphaFoldDB" id="A0A0F7HIW3"/>
<evidence type="ECO:0000259" key="2">
    <source>
        <dbReference type="Pfam" id="PF00561"/>
    </source>
</evidence>
<feature type="active site" description="Charge relay system" evidence="1">
    <location>
        <position position="222"/>
    </location>
</feature>
<feature type="active site" description="Nucleophile" evidence="1">
    <location>
        <position position="93"/>
    </location>
</feature>
<dbReference type="RefSeq" id="WP_046789119.1">
    <property type="nucleotide sequence ID" value="NZ_CP011366.1"/>
</dbReference>
<reference evidence="4 6" key="3">
    <citation type="submission" date="2016-10" db="EMBL/GenBank/DDBJ databases">
        <authorList>
            <person name="Varghese N."/>
            <person name="Submissions S."/>
        </authorList>
    </citation>
    <scope>NUCLEOTIDE SEQUENCE [LARGE SCALE GENOMIC DNA]</scope>
    <source>
        <strain evidence="4 6">CGMCC 1.6501</strain>
    </source>
</reference>
<dbReference type="KEGG" id="shv:AAT16_01005"/>
<feature type="domain" description="AB hydrolase-1" evidence="2">
    <location>
        <begin position="17"/>
        <end position="139"/>
    </location>
</feature>
<dbReference type="Proteomes" id="UP000183090">
    <property type="component" value="Unassembled WGS sequence"/>
</dbReference>
<dbReference type="GO" id="GO:0052689">
    <property type="term" value="F:carboxylic ester hydrolase activity"/>
    <property type="evidence" value="ECO:0007669"/>
    <property type="project" value="InterPro"/>
</dbReference>
<dbReference type="PANTHER" id="PTHR11614">
    <property type="entry name" value="PHOSPHOLIPASE-RELATED"/>
    <property type="match status" value="1"/>
</dbReference>
<reference evidence="3 5" key="1">
    <citation type="journal article" date="2015" name="Int. J. Syst. Evol. Microbiol.">
        <title>Complete genome sequence of Salinicoccus halodurans H3B36, isolated from the Qaidam Basin in China.</title>
        <authorList>
            <person name="Jiang K."/>
            <person name="Xue Y."/>
            <person name="Ma Y."/>
        </authorList>
    </citation>
    <scope>NUCLEOTIDE SEQUENCE [LARGE SCALE GENOMIC DNA]</scope>
    <source>
        <strain evidence="3 5">H3B36</strain>
    </source>
</reference>
<dbReference type="InterPro" id="IPR051044">
    <property type="entry name" value="MAG_DAG_Lipase"/>
</dbReference>
<reference evidence="5" key="2">
    <citation type="submission" date="2015-04" db="EMBL/GenBank/DDBJ databases">
        <title>Complete genome sequence of Salinicoccus halodurans strain H3B36, isolated from the Qaidam basin of China.</title>
        <authorList>
            <person name="Ma Y."/>
            <person name="Jiang K."/>
            <person name="Xue Y."/>
        </authorList>
    </citation>
    <scope>NUCLEOTIDE SEQUENCE [LARGE SCALE GENOMIC DNA]</scope>
    <source>
        <strain evidence="5">H3B36</strain>
    </source>
</reference>
<dbReference type="EMBL" id="CP011366">
    <property type="protein sequence ID" value="AKG72923.1"/>
    <property type="molecule type" value="Genomic_DNA"/>
</dbReference>
<protein>
    <submittedName>
        <fullName evidence="4">Carboxylesterase</fullName>
    </submittedName>
</protein>
<dbReference type="Proteomes" id="UP000034029">
    <property type="component" value="Chromosome"/>
</dbReference>
<evidence type="ECO:0000313" key="4">
    <source>
        <dbReference type="EMBL" id="SFK76192.1"/>
    </source>
</evidence>